<name>A0A368GXS5_ANCCA</name>
<dbReference type="Proteomes" id="UP000252519">
    <property type="component" value="Unassembled WGS sequence"/>
</dbReference>
<comment type="caution">
    <text evidence="1">The sequence shown here is derived from an EMBL/GenBank/DDBJ whole genome shotgun (WGS) entry which is preliminary data.</text>
</comment>
<evidence type="ECO:0000313" key="1">
    <source>
        <dbReference type="EMBL" id="RCN48378.1"/>
    </source>
</evidence>
<gene>
    <name evidence="1" type="ORF">ANCCAN_05526</name>
</gene>
<organism evidence="1 2">
    <name type="scientific">Ancylostoma caninum</name>
    <name type="common">Dog hookworm</name>
    <dbReference type="NCBI Taxonomy" id="29170"/>
    <lineage>
        <taxon>Eukaryota</taxon>
        <taxon>Metazoa</taxon>
        <taxon>Ecdysozoa</taxon>
        <taxon>Nematoda</taxon>
        <taxon>Chromadorea</taxon>
        <taxon>Rhabditida</taxon>
        <taxon>Rhabditina</taxon>
        <taxon>Rhabditomorpha</taxon>
        <taxon>Strongyloidea</taxon>
        <taxon>Ancylostomatidae</taxon>
        <taxon>Ancylostomatinae</taxon>
        <taxon>Ancylostoma</taxon>
    </lineage>
</organism>
<dbReference type="AlphaFoldDB" id="A0A368GXS5"/>
<reference evidence="1 2" key="1">
    <citation type="submission" date="2014-10" db="EMBL/GenBank/DDBJ databases">
        <title>Draft genome of the hookworm Ancylostoma caninum.</title>
        <authorList>
            <person name="Mitreva M."/>
        </authorList>
    </citation>
    <scope>NUCLEOTIDE SEQUENCE [LARGE SCALE GENOMIC DNA]</scope>
    <source>
        <strain evidence="1 2">Baltimore</strain>
    </source>
</reference>
<proteinExistence type="predicted"/>
<dbReference type="EMBL" id="JOJR01000047">
    <property type="protein sequence ID" value="RCN48378.1"/>
    <property type="molecule type" value="Genomic_DNA"/>
</dbReference>
<accession>A0A368GXS5</accession>
<sequence length="92" mass="10288">MVVMRWYGSIRVGGCARKLHEVIPCTFINFTSGVGYAVVFHSASNHARILSTTVQTAANSWEPTEEYEQIVKVCISCIVSQVLFKAVLLYFN</sequence>
<keyword evidence="2" id="KW-1185">Reference proteome</keyword>
<protein>
    <submittedName>
        <fullName evidence="1">Uncharacterized protein</fullName>
    </submittedName>
</protein>
<evidence type="ECO:0000313" key="2">
    <source>
        <dbReference type="Proteomes" id="UP000252519"/>
    </source>
</evidence>